<reference evidence="2" key="1">
    <citation type="journal article" date="2018" name="DNA Res.">
        <title>Multiple hybrid de novo genome assembly of finger millet, an orphan allotetraploid crop.</title>
        <authorList>
            <person name="Hatakeyama M."/>
            <person name="Aluri S."/>
            <person name="Balachadran M.T."/>
            <person name="Sivarajan S.R."/>
            <person name="Patrignani A."/>
            <person name="Gruter S."/>
            <person name="Poveda L."/>
            <person name="Shimizu-Inatsugi R."/>
            <person name="Baeten J."/>
            <person name="Francoijs K.J."/>
            <person name="Nataraja K.N."/>
            <person name="Reddy Y.A.N."/>
            <person name="Phadnis S."/>
            <person name="Ravikumar R.L."/>
            <person name="Schlapbach R."/>
            <person name="Sreeman S.M."/>
            <person name="Shimizu K.K."/>
        </authorList>
    </citation>
    <scope>NUCLEOTIDE SEQUENCE</scope>
</reference>
<sequence length="109" mass="11272">MSGLEVEEADGSTSFTPAANPYGGGAAGGGWCRAVMVAAAVARGWVQETEERGEEGATDRSCCSGQRETVIEEDEGLKGQGRGWRTSASAGAGGHSLRAQMRRKSPTPQ</sequence>
<organism evidence="2 3">
    <name type="scientific">Eleusine coracana subsp. coracana</name>
    <dbReference type="NCBI Taxonomy" id="191504"/>
    <lineage>
        <taxon>Eukaryota</taxon>
        <taxon>Viridiplantae</taxon>
        <taxon>Streptophyta</taxon>
        <taxon>Embryophyta</taxon>
        <taxon>Tracheophyta</taxon>
        <taxon>Spermatophyta</taxon>
        <taxon>Magnoliopsida</taxon>
        <taxon>Liliopsida</taxon>
        <taxon>Poales</taxon>
        <taxon>Poaceae</taxon>
        <taxon>PACMAD clade</taxon>
        <taxon>Chloridoideae</taxon>
        <taxon>Cynodonteae</taxon>
        <taxon>Eleusininae</taxon>
        <taxon>Eleusine</taxon>
    </lineage>
</organism>
<feature type="compositionally biased region" description="Basic residues" evidence="1">
    <location>
        <begin position="100"/>
        <end position="109"/>
    </location>
</feature>
<reference evidence="2" key="2">
    <citation type="submission" date="2021-12" db="EMBL/GenBank/DDBJ databases">
        <title>Resequencing data analysis of finger millet.</title>
        <authorList>
            <person name="Hatakeyama M."/>
            <person name="Aluri S."/>
            <person name="Balachadran M.T."/>
            <person name="Sivarajan S.R."/>
            <person name="Poveda L."/>
            <person name="Shimizu-Inatsugi R."/>
            <person name="Schlapbach R."/>
            <person name="Sreeman S.M."/>
            <person name="Shimizu K.K."/>
        </authorList>
    </citation>
    <scope>NUCLEOTIDE SEQUENCE</scope>
</reference>
<evidence type="ECO:0000256" key="1">
    <source>
        <dbReference type="SAM" id="MobiDB-lite"/>
    </source>
</evidence>
<feature type="region of interest" description="Disordered" evidence="1">
    <location>
        <begin position="72"/>
        <end position="109"/>
    </location>
</feature>
<proteinExistence type="predicted"/>
<evidence type="ECO:0000313" key="2">
    <source>
        <dbReference type="EMBL" id="GJN36660.1"/>
    </source>
</evidence>
<dbReference type="Proteomes" id="UP001054889">
    <property type="component" value="Unassembled WGS sequence"/>
</dbReference>
<dbReference type="AlphaFoldDB" id="A0AAV5FQF5"/>
<comment type="caution">
    <text evidence="2">The sequence shown here is derived from an EMBL/GenBank/DDBJ whole genome shotgun (WGS) entry which is preliminary data.</text>
</comment>
<feature type="compositionally biased region" description="Acidic residues" evidence="1">
    <location>
        <begin position="1"/>
        <end position="10"/>
    </location>
</feature>
<feature type="region of interest" description="Disordered" evidence="1">
    <location>
        <begin position="1"/>
        <end position="23"/>
    </location>
</feature>
<name>A0AAV5FQF5_ELECO</name>
<protein>
    <submittedName>
        <fullName evidence="2">Uncharacterized protein</fullName>
    </submittedName>
</protein>
<dbReference type="EMBL" id="BQKI01000090">
    <property type="protein sequence ID" value="GJN36660.1"/>
    <property type="molecule type" value="Genomic_DNA"/>
</dbReference>
<keyword evidence="3" id="KW-1185">Reference proteome</keyword>
<evidence type="ECO:0000313" key="3">
    <source>
        <dbReference type="Proteomes" id="UP001054889"/>
    </source>
</evidence>
<accession>A0AAV5FQF5</accession>
<gene>
    <name evidence="2" type="primary">gb25540</name>
    <name evidence="2" type="ORF">PR202_gb25540</name>
</gene>